<keyword evidence="2" id="KW-0378">Hydrolase</keyword>
<dbReference type="GO" id="GO:0016810">
    <property type="term" value="F:hydrolase activity, acting on carbon-nitrogen (but not peptide) bonds"/>
    <property type="evidence" value="ECO:0007669"/>
    <property type="project" value="InterPro"/>
</dbReference>
<dbReference type="SUPFAM" id="SSF88713">
    <property type="entry name" value="Glycoside hydrolase/deacetylase"/>
    <property type="match status" value="1"/>
</dbReference>
<keyword evidence="3" id="KW-1185">Reference proteome</keyword>
<dbReference type="CDD" id="cd10950">
    <property type="entry name" value="CE4_BsYlxY_like"/>
    <property type="match status" value="1"/>
</dbReference>
<dbReference type="AlphaFoldDB" id="L0K5Y1"/>
<dbReference type="eggNOG" id="COG0726">
    <property type="taxonomic scope" value="Bacteria"/>
</dbReference>
<dbReference type="InterPro" id="IPR011330">
    <property type="entry name" value="Glyco_hydro/deAcase_b/a-brl"/>
</dbReference>
<proteinExistence type="predicted"/>
<dbReference type="KEGG" id="hhl:Halha_0714"/>
<dbReference type="InterPro" id="IPR002509">
    <property type="entry name" value="NODB_dom"/>
</dbReference>
<dbReference type="PANTHER" id="PTHR10587:SF80">
    <property type="entry name" value="CHITOOLIGOSACCHARIDE DEACETYLASE"/>
    <property type="match status" value="1"/>
</dbReference>
<sequence length="245" mass="28086">MSKRKIKFFYLPFNRDVVFGLLCMFILLSFGLINLLDSPAKVEQPVFQQEVKPYYHGPTDKQKVALTINVAWGQEYLPKMLDTLDKYDVKATFFFVGTWVKKFPELVKEIKKRGHELGNHGIKHLHPKQLSKDKLINLIKENEKLIQKVADYKTDLFAPPYGEVDKQVAQVAAEIGYKTIMWSTDTIDWQRPSSQVIIKRVLNKIEAGGIVLMHPTKPTAKALPTIINKLEDKGYSLVTVSQLLE</sequence>
<feature type="domain" description="NodB homology" evidence="1">
    <location>
        <begin position="62"/>
        <end position="238"/>
    </location>
</feature>
<evidence type="ECO:0000313" key="2">
    <source>
        <dbReference type="EMBL" id="AGB40687.1"/>
    </source>
</evidence>
<keyword evidence="2" id="KW-0624">Polysaccharide degradation</keyword>
<name>L0K5Y1_HALHC</name>
<keyword evidence="2" id="KW-0119">Carbohydrate metabolism</keyword>
<protein>
    <submittedName>
        <fullName evidence="2">Putative xylanase/chitin deacetylase</fullName>
    </submittedName>
</protein>
<dbReference type="Gene3D" id="3.20.20.370">
    <property type="entry name" value="Glycoside hydrolase/deacetylase"/>
    <property type="match status" value="1"/>
</dbReference>
<evidence type="ECO:0000259" key="1">
    <source>
        <dbReference type="PROSITE" id="PS51677"/>
    </source>
</evidence>
<dbReference type="EMBL" id="CP003359">
    <property type="protein sequence ID" value="AGB40687.1"/>
    <property type="molecule type" value="Genomic_DNA"/>
</dbReference>
<dbReference type="GO" id="GO:0016020">
    <property type="term" value="C:membrane"/>
    <property type="evidence" value="ECO:0007669"/>
    <property type="project" value="TreeGrafter"/>
</dbReference>
<gene>
    <name evidence="2" type="ordered locus">Halha_0714</name>
</gene>
<reference evidence="3" key="1">
    <citation type="submission" date="2012-02" db="EMBL/GenBank/DDBJ databases">
        <title>The complete genome of Halobacteroides halobius DSM 5150.</title>
        <authorList>
            <person name="Lucas S."/>
            <person name="Copeland A."/>
            <person name="Lapidus A."/>
            <person name="Glavina del Rio T."/>
            <person name="Dalin E."/>
            <person name="Tice H."/>
            <person name="Bruce D."/>
            <person name="Goodwin L."/>
            <person name="Pitluck S."/>
            <person name="Peters L."/>
            <person name="Mikhailova N."/>
            <person name="Gu W."/>
            <person name="Kyrpides N."/>
            <person name="Mavromatis K."/>
            <person name="Ivanova N."/>
            <person name="Brettin T."/>
            <person name="Detter J.C."/>
            <person name="Han C."/>
            <person name="Larimer F."/>
            <person name="Land M."/>
            <person name="Hauser L."/>
            <person name="Markowitz V."/>
            <person name="Cheng J.-F."/>
            <person name="Hugenholtz P."/>
            <person name="Woyke T."/>
            <person name="Wu D."/>
            <person name="Tindall B."/>
            <person name="Pomrenke H."/>
            <person name="Brambilla E."/>
            <person name="Klenk H.-P."/>
            <person name="Eisen J.A."/>
        </authorList>
    </citation>
    <scope>NUCLEOTIDE SEQUENCE [LARGE SCALE GENOMIC DNA]</scope>
    <source>
        <strain evidence="3">ATCC 35273 / DSM 5150 / MD-1</strain>
    </source>
</reference>
<dbReference type="HOGENOM" id="CLU_021264_0_2_9"/>
<dbReference type="OrthoDB" id="61520at2"/>
<organism evidence="2 3">
    <name type="scientific">Halobacteroides halobius (strain ATCC 35273 / DSM 5150 / MD-1)</name>
    <dbReference type="NCBI Taxonomy" id="748449"/>
    <lineage>
        <taxon>Bacteria</taxon>
        <taxon>Bacillati</taxon>
        <taxon>Bacillota</taxon>
        <taxon>Clostridia</taxon>
        <taxon>Halanaerobiales</taxon>
        <taxon>Halobacteroidaceae</taxon>
        <taxon>Halobacteroides</taxon>
    </lineage>
</organism>
<dbReference type="GO" id="GO:0016798">
    <property type="term" value="F:hydrolase activity, acting on glycosyl bonds"/>
    <property type="evidence" value="ECO:0007669"/>
    <property type="project" value="UniProtKB-KW"/>
</dbReference>
<evidence type="ECO:0000313" key="3">
    <source>
        <dbReference type="Proteomes" id="UP000010880"/>
    </source>
</evidence>
<dbReference type="Pfam" id="PF01522">
    <property type="entry name" value="Polysacc_deac_1"/>
    <property type="match status" value="1"/>
</dbReference>
<dbReference type="InterPro" id="IPR050248">
    <property type="entry name" value="Polysacc_deacetylase_ArnD"/>
</dbReference>
<dbReference type="PANTHER" id="PTHR10587">
    <property type="entry name" value="GLYCOSYL TRANSFERASE-RELATED"/>
    <property type="match status" value="1"/>
</dbReference>
<accession>L0K5Y1</accession>
<keyword evidence="2" id="KW-0858">Xylan degradation</keyword>
<keyword evidence="2" id="KW-0326">Glycosidase</keyword>
<dbReference type="PROSITE" id="PS51677">
    <property type="entry name" value="NODB"/>
    <property type="match status" value="1"/>
</dbReference>
<dbReference type="RefSeq" id="WP_015326413.1">
    <property type="nucleotide sequence ID" value="NC_019978.1"/>
</dbReference>
<dbReference type="GO" id="GO:0045493">
    <property type="term" value="P:xylan catabolic process"/>
    <property type="evidence" value="ECO:0007669"/>
    <property type="project" value="UniProtKB-KW"/>
</dbReference>
<dbReference type="STRING" id="748449.Halha_0714"/>
<dbReference type="Proteomes" id="UP000010880">
    <property type="component" value="Chromosome"/>
</dbReference>